<keyword evidence="1" id="KW-0472">Membrane</keyword>
<proteinExistence type="predicted"/>
<dbReference type="Proteomes" id="UP000215914">
    <property type="component" value="Chromosome 10"/>
</dbReference>
<accession>A0A251TF70</accession>
<name>A0A251TF70_HELAN</name>
<dbReference type="EMBL" id="CM007899">
    <property type="protein sequence ID" value="OTG09728.1"/>
    <property type="molecule type" value="Genomic_DNA"/>
</dbReference>
<gene>
    <name evidence="2" type="ORF">HannXRQ_Chr10g0279661</name>
</gene>
<sequence>MLMKNPGVPIFLSVFLVTLFLTADLFTRWVDVMWHINCIKGIIFFVFNTAQTRKP</sequence>
<keyword evidence="3" id="KW-1185">Reference proteome</keyword>
<keyword evidence="1" id="KW-1133">Transmembrane helix</keyword>
<dbReference type="AlphaFoldDB" id="A0A251TF70"/>
<reference evidence="3" key="1">
    <citation type="journal article" date="2017" name="Nature">
        <title>The sunflower genome provides insights into oil metabolism, flowering and Asterid evolution.</title>
        <authorList>
            <person name="Badouin H."/>
            <person name="Gouzy J."/>
            <person name="Grassa C.J."/>
            <person name="Murat F."/>
            <person name="Staton S.E."/>
            <person name="Cottret L."/>
            <person name="Lelandais-Briere C."/>
            <person name="Owens G.L."/>
            <person name="Carrere S."/>
            <person name="Mayjonade B."/>
            <person name="Legrand L."/>
            <person name="Gill N."/>
            <person name="Kane N.C."/>
            <person name="Bowers J.E."/>
            <person name="Hubner S."/>
            <person name="Bellec A."/>
            <person name="Berard A."/>
            <person name="Berges H."/>
            <person name="Blanchet N."/>
            <person name="Boniface M.C."/>
            <person name="Brunel D."/>
            <person name="Catrice O."/>
            <person name="Chaidir N."/>
            <person name="Claudel C."/>
            <person name="Donnadieu C."/>
            <person name="Faraut T."/>
            <person name="Fievet G."/>
            <person name="Helmstetter N."/>
            <person name="King M."/>
            <person name="Knapp S.J."/>
            <person name="Lai Z."/>
            <person name="Le Paslier M.C."/>
            <person name="Lippi Y."/>
            <person name="Lorenzon L."/>
            <person name="Mandel J.R."/>
            <person name="Marage G."/>
            <person name="Marchand G."/>
            <person name="Marquand E."/>
            <person name="Bret-Mestries E."/>
            <person name="Morien E."/>
            <person name="Nambeesan S."/>
            <person name="Nguyen T."/>
            <person name="Pegot-Espagnet P."/>
            <person name="Pouilly N."/>
            <person name="Raftis F."/>
            <person name="Sallet E."/>
            <person name="Schiex T."/>
            <person name="Thomas J."/>
            <person name="Vandecasteele C."/>
            <person name="Vares D."/>
            <person name="Vear F."/>
            <person name="Vautrin S."/>
            <person name="Crespi M."/>
            <person name="Mangin B."/>
            <person name="Burke J.M."/>
            <person name="Salse J."/>
            <person name="Munos S."/>
            <person name="Vincourt P."/>
            <person name="Rieseberg L.H."/>
            <person name="Langlade N.B."/>
        </authorList>
    </citation>
    <scope>NUCLEOTIDE SEQUENCE [LARGE SCALE GENOMIC DNA]</scope>
    <source>
        <strain evidence="3">cv. SF193</strain>
    </source>
</reference>
<organism evidence="2 3">
    <name type="scientific">Helianthus annuus</name>
    <name type="common">Common sunflower</name>
    <dbReference type="NCBI Taxonomy" id="4232"/>
    <lineage>
        <taxon>Eukaryota</taxon>
        <taxon>Viridiplantae</taxon>
        <taxon>Streptophyta</taxon>
        <taxon>Embryophyta</taxon>
        <taxon>Tracheophyta</taxon>
        <taxon>Spermatophyta</taxon>
        <taxon>Magnoliopsida</taxon>
        <taxon>eudicotyledons</taxon>
        <taxon>Gunneridae</taxon>
        <taxon>Pentapetalae</taxon>
        <taxon>asterids</taxon>
        <taxon>campanulids</taxon>
        <taxon>Asterales</taxon>
        <taxon>Asteraceae</taxon>
        <taxon>Asteroideae</taxon>
        <taxon>Heliantheae alliance</taxon>
        <taxon>Heliantheae</taxon>
        <taxon>Helianthus</taxon>
    </lineage>
</organism>
<dbReference type="InParanoid" id="A0A251TF70"/>
<evidence type="ECO:0000313" key="3">
    <source>
        <dbReference type="Proteomes" id="UP000215914"/>
    </source>
</evidence>
<protein>
    <submittedName>
        <fullName evidence="2">Uncharacterized protein</fullName>
    </submittedName>
</protein>
<feature type="transmembrane region" description="Helical" evidence="1">
    <location>
        <begin position="32"/>
        <end position="50"/>
    </location>
</feature>
<evidence type="ECO:0000256" key="1">
    <source>
        <dbReference type="SAM" id="Phobius"/>
    </source>
</evidence>
<keyword evidence="1" id="KW-0812">Transmembrane</keyword>
<evidence type="ECO:0000313" key="2">
    <source>
        <dbReference type="EMBL" id="OTG09728.1"/>
    </source>
</evidence>